<feature type="transmembrane region" description="Helical" evidence="1">
    <location>
        <begin position="45"/>
        <end position="63"/>
    </location>
</feature>
<keyword evidence="1" id="KW-0472">Membrane</keyword>
<keyword evidence="1" id="KW-0812">Transmembrane</keyword>
<proteinExistence type="predicted"/>
<gene>
    <name evidence="2" type="ORF">LCGC14_0913530</name>
</gene>
<keyword evidence="1" id="KW-1133">Transmembrane helix</keyword>
<accession>A0A0F9NSU4</accession>
<evidence type="ECO:0000256" key="1">
    <source>
        <dbReference type="SAM" id="Phobius"/>
    </source>
</evidence>
<evidence type="ECO:0000313" key="2">
    <source>
        <dbReference type="EMBL" id="KKN22595.1"/>
    </source>
</evidence>
<evidence type="ECO:0008006" key="3">
    <source>
        <dbReference type="Google" id="ProtNLM"/>
    </source>
</evidence>
<dbReference type="AlphaFoldDB" id="A0A0F9NSU4"/>
<name>A0A0F9NSU4_9ZZZZ</name>
<dbReference type="EMBL" id="LAZR01003046">
    <property type="protein sequence ID" value="KKN22595.1"/>
    <property type="molecule type" value="Genomic_DNA"/>
</dbReference>
<protein>
    <recommendedName>
        <fullName evidence="3">Major facilitator superfamily (MFS) profile domain-containing protein</fullName>
    </recommendedName>
</protein>
<sequence>MAFVGVLIGIIIALVVGVSLVPVIVDQVNSLDTEVTPSSVLNLANLLPIIFIAVVIVGAVGFLSRQKV</sequence>
<feature type="transmembrane region" description="Helical" evidence="1">
    <location>
        <begin position="7"/>
        <end position="25"/>
    </location>
</feature>
<reference evidence="2" key="1">
    <citation type="journal article" date="2015" name="Nature">
        <title>Complex archaea that bridge the gap between prokaryotes and eukaryotes.</title>
        <authorList>
            <person name="Spang A."/>
            <person name="Saw J.H."/>
            <person name="Jorgensen S.L."/>
            <person name="Zaremba-Niedzwiedzka K."/>
            <person name="Martijn J."/>
            <person name="Lind A.E."/>
            <person name="van Eijk R."/>
            <person name="Schleper C."/>
            <person name="Guy L."/>
            <person name="Ettema T.J."/>
        </authorList>
    </citation>
    <scope>NUCLEOTIDE SEQUENCE</scope>
</reference>
<comment type="caution">
    <text evidence="2">The sequence shown here is derived from an EMBL/GenBank/DDBJ whole genome shotgun (WGS) entry which is preliminary data.</text>
</comment>
<organism evidence="2">
    <name type="scientific">marine sediment metagenome</name>
    <dbReference type="NCBI Taxonomy" id="412755"/>
    <lineage>
        <taxon>unclassified sequences</taxon>
        <taxon>metagenomes</taxon>
        <taxon>ecological metagenomes</taxon>
    </lineage>
</organism>